<comment type="caution">
    <text evidence="1">The sequence shown here is derived from an EMBL/GenBank/DDBJ whole genome shotgun (WGS) entry which is preliminary data.</text>
</comment>
<sequence length="70" mass="8097">MSRVKQNCNECESEYFEDSSEMMGLCPNCSHILYGYPNCKHEFENGNCIKCSWNGSKSEYIKNKDEQNGN</sequence>
<reference evidence="1 2" key="1">
    <citation type="submission" date="2018-12" db="EMBL/GenBank/DDBJ databases">
        <title>Marinifilum JC070 sp. nov., a marine bacterium isolated from Yongle Blue Hole in the South China Sea.</title>
        <authorList>
            <person name="Fu T."/>
        </authorList>
    </citation>
    <scope>NUCLEOTIDE SEQUENCE [LARGE SCALE GENOMIC DNA]</scope>
    <source>
        <strain evidence="1 2">JC070</strain>
    </source>
</reference>
<keyword evidence="2" id="KW-1185">Reference proteome</keyword>
<name>A0ABX1WU38_9BACT</name>
<organism evidence="1 2">
    <name type="scientific">Marinifilum caeruleilacunae</name>
    <dbReference type="NCBI Taxonomy" id="2499076"/>
    <lineage>
        <taxon>Bacteria</taxon>
        <taxon>Pseudomonadati</taxon>
        <taxon>Bacteroidota</taxon>
        <taxon>Bacteroidia</taxon>
        <taxon>Marinilabiliales</taxon>
        <taxon>Marinifilaceae</taxon>
    </lineage>
</organism>
<evidence type="ECO:0000313" key="2">
    <source>
        <dbReference type="Proteomes" id="UP000732105"/>
    </source>
</evidence>
<dbReference type="Proteomes" id="UP000732105">
    <property type="component" value="Unassembled WGS sequence"/>
</dbReference>
<accession>A0ABX1WU38</accession>
<dbReference type="EMBL" id="RZNH01000009">
    <property type="protein sequence ID" value="NOU59623.1"/>
    <property type="molecule type" value="Genomic_DNA"/>
</dbReference>
<gene>
    <name evidence="1" type="ORF">ELS83_07310</name>
</gene>
<protein>
    <submittedName>
        <fullName evidence="1">Uncharacterized protein</fullName>
    </submittedName>
</protein>
<evidence type="ECO:0000313" key="1">
    <source>
        <dbReference type="EMBL" id="NOU59623.1"/>
    </source>
</evidence>
<proteinExistence type="predicted"/>